<keyword evidence="1" id="KW-1133">Transmembrane helix</keyword>
<accession>A0A1Y3TXC9</accession>
<evidence type="ECO:0000313" key="4">
    <source>
        <dbReference type="Proteomes" id="UP000196560"/>
    </source>
</evidence>
<dbReference type="Pfam" id="PF13349">
    <property type="entry name" value="DUF4097"/>
    <property type="match status" value="1"/>
</dbReference>
<dbReference type="AlphaFoldDB" id="A0A1Y3TXC9"/>
<feature type="domain" description="DUF4097" evidence="2">
    <location>
        <begin position="153"/>
        <end position="308"/>
    </location>
</feature>
<dbReference type="EMBL" id="NFHO01000017">
    <property type="protein sequence ID" value="OUN41214.1"/>
    <property type="molecule type" value="Genomic_DNA"/>
</dbReference>
<dbReference type="InterPro" id="IPR025164">
    <property type="entry name" value="Toastrack_DUF4097"/>
</dbReference>
<evidence type="ECO:0000256" key="1">
    <source>
        <dbReference type="SAM" id="Phobius"/>
    </source>
</evidence>
<feature type="transmembrane region" description="Helical" evidence="1">
    <location>
        <begin position="15"/>
        <end position="35"/>
    </location>
</feature>
<keyword evidence="1" id="KW-0812">Transmembrane</keyword>
<proteinExistence type="predicted"/>
<keyword evidence="4" id="KW-1185">Reference proteome</keyword>
<organism evidence="3 4">
    <name type="scientific">Enorma massiliensis</name>
    <dbReference type="NCBI Taxonomy" id="1472761"/>
    <lineage>
        <taxon>Bacteria</taxon>
        <taxon>Bacillati</taxon>
        <taxon>Actinomycetota</taxon>
        <taxon>Coriobacteriia</taxon>
        <taxon>Coriobacteriales</taxon>
        <taxon>Coriobacteriaceae</taxon>
        <taxon>Enorma</taxon>
    </lineage>
</organism>
<name>A0A1Y3TXC9_9ACTN</name>
<protein>
    <recommendedName>
        <fullName evidence="2">DUF4097 domain-containing protein</fullName>
    </recommendedName>
</protein>
<comment type="caution">
    <text evidence="3">The sequence shown here is derived from an EMBL/GenBank/DDBJ whole genome shotgun (WGS) entry which is preliminary data.</text>
</comment>
<keyword evidence="1" id="KW-0472">Membrane</keyword>
<sequence>MKGFDRLTKAEKAKVIAAAVVIALLIGFPLMVALARRTTSSRLPSIDLPVIGSGNGETTVLDEPIDERASFDGDKVKGLDVTWNGGEVRLVRGTGDDVVVRARLGAGTYDMDPRHSSISLDESTGTLIVDDGLPESNNGLEYPAFALTIELPEGLSLSSVDLSGTSASMGIDQVVCDHLIVSTVSSGITVQGLDAGSAEIASISGSVSFDGAVTTDLSVTSVSGALDVTLAGALPPQTALDSTSGSITLDIPDDAGFTLTSDRVSGGFVCEFGELAERDEPGSLSAQVVNGDGSAQITADSISGSVRVK</sequence>
<dbReference type="Proteomes" id="UP000196560">
    <property type="component" value="Unassembled WGS sequence"/>
</dbReference>
<reference evidence="4" key="1">
    <citation type="submission" date="2017-04" db="EMBL/GenBank/DDBJ databases">
        <title>Function of individual gut microbiota members based on whole genome sequencing of pure cultures obtained from chicken caecum.</title>
        <authorList>
            <person name="Medvecky M."/>
            <person name="Cejkova D."/>
            <person name="Polansky O."/>
            <person name="Karasova D."/>
            <person name="Kubasova T."/>
            <person name="Cizek A."/>
            <person name="Rychlik I."/>
        </authorList>
    </citation>
    <scope>NUCLEOTIDE SEQUENCE [LARGE SCALE GENOMIC DNA]</scope>
    <source>
        <strain evidence="4">An70</strain>
    </source>
</reference>
<dbReference type="RefSeq" id="WP_087187049.1">
    <property type="nucleotide sequence ID" value="NZ_NFHO01000017.1"/>
</dbReference>
<evidence type="ECO:0000313" key="3">
    <source>
        <dbReference type="EMBL" id="OUN41214.1"/>
    </source>
</evidence>
<evidence type="ECO:0000259" key="2">
    <source>
        <dbReference type="Pfam" id="PF13349"/>
    </source>
</evidence>
<gene>
    <name evidence="3" type="ORF">B5G21_10055</name>
</gene>